<name>A0AA36BAZ3_OCTVU</name>
<proteinExistence type="inferred from homology"/>
<sequence>MSKKRVATHAGSWYSLDADELNNQLTQWLSKVQAVHSPARAIIAPHAGYIYCGACAAHAYRQIDPQKIKRIFILGPAHHVRLYGCALSSMEKYQTPFYDLTIDSKVYKELMATGHLEQMSRETDEQEHSIEMHLPYIAKVMESKKGQFTIVPILVGSLQGDKEKVYGKLLGEYLSNPENLFVVSSDFCHWGRRFNFIYNDEAAGEIWQSIESLDRMGMSIIERMDAKAFSEYLQQYQNTICGRHPIMVLLHAIESIQEIGHNFNMKFLKYAQSSQVKHIRDSSIEPHHIADDGKCEKFGQVLDVLSGLSIIVKMADIEENLRELVELQNDYNATLHDIQLLVRDIERLQKENESLAVQQDCSESFNWSPLKETLRIVLEIDKNPELEEDVLQVLSQKLSSLRMDLSALRSADH</sequence>
<organism evidence="3 4">
    <name type="scientific">Octopus vulgaris</name>
    <name type="common">Common octopus</name>
    <dbReference type="NCBI Taxonomy" id="6645"/>
    <lineage>
        <taxon>Eukaryota</taxon>
        <taxon>Metazoa</taxon>
        <taxon>Spiralia</taxon>
        <taxon>Lophotrochozoa</taxon>
        <taxon>Mollusca</taxon>
        <taxon>Cephalopoda</taxon>
        <taxon>Coleoidea</taxon>
        <taxon>Octopodiformes</taxon>
        <taxon>Octopoda</taxon>
        <taxon>Incirrata</taxon>
        <taxon>Octopodidae</taxon>
        <taxon>Octopus</taxon>
    </lineage>
</organism>
<evidence type="ECO:0000256" key="2">
    <source>
        <dbReference type="SAM" id="Coils"/>
    </source>
</evidence>
<evidence type="ECO:0008006" key="5">
    <source>
        <dbReference type="Google" id="ProtNLM"/>
    </source>
</evidence>
<dbReference type="CDD" id="cd07361">
    <property type="entry name" value="MEMO_like"/>
    <property type="match status" value="1"/>
</dbReference>
<dbReference type="Pfam" id="PF01875">
    <property type="entry name" value="Memo"/>
    <property type="match status" value="1"/>
</dbReference>
<evidence type="ECO:0000313" key="4">
    <source>
        <dbReference type="Proteomes" id="UP001162480"/>
    </source>
</evidence>
<dbReference type="HAMAP" id="MF_00055">
    <property type="entry name" value="MEMO1"/>
    <property type="match status" value="1"/>
</dbReference>
<comment type="similarity">
    <text evidence="1">Belongs to the MEMO1 family.</text>
</comment>
<protein>
    <recommendedName>
        <fullName evidence="5">Protein MEMO1</fullName>
    </recommendedName>
</protein>
<dbReference type="Gene3D" id="3.40.830.10">
    <property type="entry name" value="LigB-like"/>
    <property type="match status" value="1"/>
</dbReference>
<dbReference type="NCBIfam" id="TIGR04336">
    <property type="entry name" value="AmmeMemoSam_B"/>
    <property type="match status" value="1"/>
</dbReference>
<evidence type="ECO:0000313" key="3">
    <source>
        <dbReference type="EMBL" id="CAI9730332.1"/>
    </source>
</evidence>
<evidence type="ECO:0000256" key="1">
    <source>
        <dbReference type="ARBA" id="ARBA00006315"/>
    </source>
</evidence>
<reference evidence="3" key="1">
    <citation type="submission" date="2023-08" db="EMBL/GenBank/DDBJ databases">
        <authorList>
            <person name="Alioto T."/>
            <person name="Alioto T."/>
            <person name="Gomez Garrido J."/>
        </authorList>
    </citation>
    <scope>NUCLEOTIDE SEQUENCE</scope>
</reference>
<dbReference type="Proteomes" id="UP001162480">
    <property type="component" value="Chromosome 11"/>
</dbReference>
<dbReference type="EMBL" id="OX597824">
    <property type="protein sequence ID" value="CAI9730332.1"/>
    <property type="molecule type" value="Genomic_DNA"/>
</dbReference>
<keyword evidence="4" id="KW-1185">Reference proteome</keyword>
<dbReference type="PANTHER" id="PTHR11060:SF0">
    <property type="entry name" value="PROTEIN MEMO1"/>
    <property type="match status" value="1"/>
</dbReference>
<gene>
    <name evidence="3" type="ORF">OCTVUL_1B016726</name>
</gene>
<accession>A0AA36BAZ3</accession>
<feature type="coiled-coil region" evidence="2">
    <location>
        <begin position="314"/>
        <end position="358"/>
    </location>
</feature>
<dbReference type="PANTHER" id="PTHR11060">
    <property type="entry name" value="PROTEIN MEMO1"/>
    <property type="match status" value="1"/>
</dbReference>
<keyword evidence="2" id="KW-0175">Coiled coil</keyword>
<dbReference type="AlphaFoldDB" id="A0AA36BAZ3"/>
<dbReference type="InterPro" id="IPR002737">
    <property type="entry name" value="MEMO1_fam"/>
</dbReference>